<protein>
    <submittedName>
        <fullName evidence="2">Unannotated protein</fullName>
    </submittedName>
</protein>
<feature type="compositionally biased region" description="Polar residues" evidence="1">
    <location>
        <begin position="1"/>
        <end position="14"/>
    </location>
</feature>
<dbReference type="EMBL" id="CAFBLX010000131">
    <property type="protein sequence ID" value="CAB4892537.1"/>
    <property type="molecule type" value="Genomic_DNA"/>
</dbReference>
<gene>
    <name evidence="2" type="ORF">UFOPK3472_01996</name>
</gene>
<evidence type="ECO:0000313" key="2">
    <source>
        <dbReference type="EMBL" id="CAB4892537.1"/>
    </source>
</evidence>
<proteinExistence type="predicted"/>
<organism evidence="2">
    <name type="scientific">freshwater metagenome</name>
    <dbReference type="NCBI Taxonomy" id="449393"/>
    <lineage>
        <taxon>unclassified sequences</taxon>
        <taxon>metagenomes</taxon>
        <taxon>ecological metagenomes</taxon>
    </lineage>
</organism>
<name>A0A6J7FAR1_9ZZZZ</name>
<evidence type="ECO:0000256" key="1">
    <source>
        <dbReference type="SAM" id="MobiDB-lite"/>
    </source>
</evidence>
<sequence length="44" mass="4611">MGSRVASENPSSAGVQDHRSTVRDAMATTTAMMAVHRHALAIST</sequence>
<reference evidence="2" key="1">
    <citation type="submission" date="2020-05" db="EMBL/GenBank/DDBJ databases">
        <authorList>
            <person name="Chiriac C."/>
            <person name="Salcher M."/>
            <person name="Ghai R."/>
            <person name="Kavagutti S V."/>
        </authorList>
    </citation>
    <scope>NUCLEOTIDE SEQUENCE</scope>
</reference>
<accession>A0A6J7FAR1</accession>
<dbReference type="AlphaFoldDB" id="A0A6J7FAR1"/>
<feature type="region of interest" description="Disordered" evidence="1">
    <location>
        <begin position="1"/>
        <end position="20"/>
    </location>
</feature>